<feature type="transmembrane region" description="Helical" evidence="2">
    <location>
        <begin position="484"/>
        <end position="505"/>
    </location>
</feature>
<feature type="compositionally biased region" description="Polar residues" evidence="1">
    <location>
        <begin position="611"/>
        <end position="621"/>
    </location>
</feature>
<feature type="region of interest" description="Disordered" evidence="1">
    <location>
        <begin position="591"/>
        <end position="719"/>
    </location>
</feature>
<feature type="transmembrane region" description="Helical" evidence="2">
    <location>
        <begin position="73"/>
        <end position="95"/>
    </location>
</feature>
<keyword evidence="4" id="KW-1185">Reference proteome</keyword>
<dbReference type="OrthoDB" id="2387820at2759"/>
<evidence type="ECO:0000313" key="3">
    <source>
        <dbReference type="EMBL" id="GJJ77532.1"/>
    </source>
</evidence>
<evidence type="ECO:0000313" key="4">
    <source>
        <dbReference type="Proteomes" id="UP000827284"/>
    </source>
</evidence>
<protein>
    <recommendedName>
        <fullName evidence="5">Transmembrane protein</fullName>
    </recommendedName>
</protein>
<dbReference type="AlphaFoldDB" id="A0A9P3HJ09"/>
<organism evidence="3 4">
    <name type="scientific">Entomortierella parvispora</name>
    <dbReference type="NCBI Taxonomy" id="205924"/>
    <lineage>
        <taxon>Eukaryota</taxon>
        <taxon>Fungi</taxon>
        <taxon>Fungi incertae sedis</taxon>
        <taxon>Mucoromycota</taxon>
        <taxon>Mortierellomycotina</taxon>
        <taxon>Mortierellomycetes</taxon>
        <taxon>Mortierellales</taxon>
        <taxon>Mortierellaceae</taxon>
        <taxon>Entomortierella</taxon>
    </lineage>
</organism>
<feature type="transmembrane region" description="Helical" evidence="2">
    <location>
        <begin position="6"/>
        <end position="32"/>
    </location>
</feature>
<comment type="caution">
    <text evidence="3">The sequence shown here is derived from an EMBL/GenBank/DDBJ whole genome shotgun (WGS) entry which is preliminary data.</text>
</comment>
<proteinExistence type="predicted"/>
<evidence type="ECO:0000256" key="2">
    <source>
        <dbReference type="SAM" id="Phobius"/>
    </source>
</evidence>
<evidence type="ECO:0000256" key="1">
    <source>
        <dbReference type="SAM" id="MobiDB-lite"/>
    </source>
</evidence>
<name>A0A9P3HJ09_9FUNG</name>
<dbReference type="Proteomes" id="UP000827284">
    <property type="component" value="Unassembled WGS sequence"/>
</dbReference>
<reference evidence="3" key="2">
    <citation type="journal article" date="2022" name="Microbiol. Resour. Announc.">
        <title>Whole-Genome Sequence of Entomortierella parvispora E1425, a Mucoromycotan Fungus Associated with Burkholderiaceae-Related Endosymbiotic Bacteria.</title>
        <authorList>
            <person name="Herlambang A."/>
            <person name="Guo Y."/>
            <person name="Takashima Y."/>
            <person name="Narisawa K."/>
            <person name="Ohta H."/>
            <person name="Nishizawa T."/>
        </authorList>
    </citation>
    <scope>NUCLEOTIDE SEQUENCE</scope>
    <source>
        <strain evidence="3">E1425</strain>
    </source>
</reference>
<keyword evidence="2" id="KW-0472">Membrane</keyword>
<evidence type="ECO:0008006" key="5">
    <source>
        <dbReference type="Google" id="ProtNLM"/>
    </source>
</evidence>
<sequence>MIFPARFFWASIAIVVIKVIVSGTIGAMLVYYNKRSHDPYANSIRWSRNGGFREMVVLFKNSRKKLPKTSRNIMICMIFAEVAALFLSISLGAAVNRTGRKTDGPPSVAITGQPLATQPLLWTDWTAFMESDATMEDTLVRLLNGTRFNPSFNPKAIYTPSKYDYVVPCNETGVLLGFGNASFTKYPFQYPSPHDNCAVLVATLQSEAKSYTWDVEAATNRFLSAGEHMVVAPIVFDEGVLQDVIPIFTALNGHQCEIPMLNSQRYADLPEDGMIAIPITSTVRCQYNTSDSFIIGVTYSKFAVNHLQDFRNVTTLVFDDPSKLSLLQSMDTAINNGTFLNPSNSATMVVLTKTSDNVEFLICASSNFNLTGDMGLVCSYVMAALVSIEPQPWSPFAPTAFRNAIPLPNVGDPAITNQNEFTIYHMPSGLNDVATAYSASYLLKATTNATLYLASLGHNVVVNQQTEQLYVLYDTLEVKDAFEVSLALVIVMVVVTVVCAAAWGYSEKYAPVLNGSFYKVIYQRVQSEDKNVAMLMDFTHDPLAFEGHKVILDLDESLTRTSQENAADDRDNQSSQSTLLIPMVPLQNQQAATSDVAQSPLPAPLEAHSPVITSPASPSIRTSPQVVSSAASSSGSTSSSVQTLGQSHCPPRIQPPITIATRPTLRNRHSHDSTPNSVHPSLYSVSSQAANEGPTLSNLSPPLPPPPPSSTPLPQSATLTESPFLVLNLPSPSSPVFFPHE</sequence>
<feature type="compositionally biased region" description="Polar residues" evidence="1">
    <location>
        <begin position="673"/>
        <end position="690"/>
    </location>
</feature>
<keyword evidence="2" id="KW-0812">Transmembrane</keyword>
<feature type="compositionally biased region" description="Pro residues" evidence="1">
    <location>
        <begin position="701"/>
        <end position="711"/>
    </location>
</feature>
<dbReference type="EMBL" id="BQFW01000013">
    <property type="protein sequence ID" value="GJJ77532.1"/>
    <property type="molecule type" value="Genomic_DNA"/>
</dbReference>
<reference evidence="3" key="1">
    <citation type="submission" date="2021-11" db="EMBL/GenBank/DDBJ databases">
        <authorList>
            <person name="Herlambang A."/>
            <person name="Guo Y."/>
            <person name="Takashima Y."/>
            <person name="Nishizawa T."/>
        </authorList>
    </citation>
    <scope>NUCLEOTIDE SEQUENCE</scope>
    <source>
        <strain evidence="3">E1425</strain>
    </source>
</reference>
<gene>
    <name evidence="3" type="ORF">EMPS_09891</name>
</gene>
<accession>A0A9P3HJ09</accession>
<feature type="compositionally biased region" description="Low complexity" evidence="1">
    <location>
        <begin position="622"/>
        <end position="647"/>
    </location>
</feature>
<keyword evidence="2" id="KW-1133">Transmembrane helix</keyword>